<feature type="compositionally biased region" description="Basic and acidic residues" evidence="1">
    <location>
        <begin position="311"/>
        <end position="326"/>
    </location>
</feature>
<accession>A0A1I8MM96</accession>
<evidence type="ECO:0000313" key="3">
    <source>
        <dbReference type="EnsemblMetazoa" id="MDOA006438-PB"/>
    </source>
</evidence>
<dbReference type="STRING" id="7370.A0A1I8MM96"/>
<dbReference type="VEuPathDB" id="VectorBase:MDOA006438"/>
<dbReference type="VEuPathDB" id="VectorBase:MDOMA2_012344"/>
<dbReference type="InterPro" id="IPR006578">
    <property type="entry name" value="MADF-dom"/>
</dbReference>
<feature type="compositionally biased region" description="Low complexity" evidence="1">
    <location>
        <begin position="327"/>
        <end position="353"/>
    </location>
</feature>
<dbReference type="eggNOG" id="ENOG502SDRG">
    <property type="taxonomic scope" value="Eukaryota"/>
</dbReference>
<feature type="compositionally biased region" description="Low complexity" evidence="1">
    <location>
        <begin position="289"/>
        <end position="299"/>
    </location>
</feature>
<organism evidence="3">
    <name type="scientific">Musca domestica</name>
    <name type="common">House fly</name>
    <dbReference type="NCBI Taxonomy" id="7370"/>
    <lineage>
        <taxon>Eukaryota</taxon>
        <taxon>Metazoa</taxon>
        <taxon>Ecdysozoa</taxon>
        <taxon>Arthropoda</taxon>
        <taxon>Hexapoda</taxon>
        <taxon>Insecta</taxon>
        <taxon>Pterygota</taxon>
        <taxon>Neoptera</taxon>
        <taxon>Endopterygota</taxon>
        <taxon>Diptera</taxon>
        <taxon>Brachycera</taxon>
        <taxon>Muscomorpha</taxon>
        <taxon>Muscoidea</taxon>
        <taxon>Muscidae</taxon>
        <taxon>Musca</taxon>
    </lineage>
</organism>
<dbReference type="RefSeq" id="XP_011296083.2">
    <property type="nucleotide sequence ID" value="XM_011297781.3"/>
</dbReference>
<sequence length="525" mass="58919">MAMEWTREKTLSLIQEYRKRRGLWDMTHEDYRKKDVKHKLLGEVVVSLGGNIPIMEIEKKFHTLRTQYHREINRMKRKEPYNSKWFGFKCLQFLSSPKACRSNKGRLKAEITEDGTVTTKYIIRETIPVQQQHDNSVGSGNENEEFLTLQRRPTTITYEAVPAGGNATSTSSSRSHELEKLIEETTKDVEEIEEAKPKMSMKGLSVPLEHHHHQSQPQQQHHNTDAYTHAGASELQITNVETEHADLHHIEEEDEQMDTLNIQSTSDEELNYATSTGNGSMTAGGGVQSTNASSNNTTTVHTIPARIIKIQRRDSHDQGEYYEQHHVPQQQQQHHHQQQQQQQQQHHSQQHHQSPANATHHLHTTVSPGGSTTTTTKRIYYDAAGHHTATILTATPNQMASQHHHHQQQPSGMTILNASTATLSSPTSSTKLHLRNSLAPGTIHTMATTSPPLSLAPNTVAVTTGTPSAATGVAAAAAMGRDEHTTYGEYVANEMRNITSREILIALKHKINMALFEANMQELQK</sequence>
<dbReference type="PROSITE" id="PS51029">
    <property type="entry name" value="MADF"/>
    <property type="match status" value="1"/>
</dbReference>
<feature type="compositionally biased region" description="Low complexity" evidence="1">
    <location>
        <begin position="364"/>
        <end position="373"/>
    </location>
</feature>
<evidence type="ECO:0000259" key="2">
    <source>
        <dbReference type="PROSITE" id="PS51029"/>
    </source>
</evidence>
<dbReference type="Pfam" id="PF10545">
    <property type="entry name" value="MADF_DNA_bdg"/>
    <property type="match status" value="1"/>
</dbReference>
<dbReference type="AlphaFoldDB" id="A0A1I8MM96"/>
<dbReference type="OrthoDB" id="10051975at2759"/>
<dbReference type="SMART" id="SM00595">
    <property type="entry name" value="MADF"/>
    <property type="match status" value="1"/>
</dbReference>
<reference evidence="3" key="1">
    <citation type="submission" date="2020-05" db="UniProtKB">
        <authorList>
            <consortium name="EnsemblMetazoa"/>
        </authorList>
    </citation>
    <scope>IDENTIFICATION</scope>
    <source>
        <strain evidence="3">Aabys</strain>
    </source>
</reference>
<dbReference type="PANTHER" id="PTHR21505">
    <property type="entry name" value="MADF DOMAIN-CONTAINING PROTEIN-RELATED"/>
    <property type="match status" value="1"/>
</dbReference>
<dbReference type="VEuPathDB" id="VectorBase:MDOA004961"/>
<feature type="compositionally biased region" description="Polar residues" evidence="1">
    <location>
        <begin position="272"/>
        <end position="281"/>
    </location>
</feature>
<dbReference type="KEGG" id="mde:101888333"/>
<gene>
    <name evidence="3" type="primary">101888333</name>
</gene>
<dbReference type="EnsemblMetazoa" id="MDOA006438-RB">
    <property type="protein sequence ID" value="MDOA006438-PB"/>
    <property type="gene ID" value="MDOA006438"/>
</dbReference>
<protein>
    <recommendedName>
        <fullName evidence="2">MADF domain-containing protein</fullName>
    </recommendedName>
</protein>
<dbReference type="EnsemblMetazoa" id="MDOA004961-RA">
    <property type="protein sequence ID" value="MDOA004961-PA"/>
    <property type="gene ID" value="MDOA004961"/>
</dbReference>
<evidence type="ECO:0000256" key="1">
    <source>
        <dbReference type="SAM" id="MobiDB-lite"/>
    </source>
</evidence>
<name>A0A1I8MM96_MUSDO</name>
<feature type="domain" description="MADF" evidence="2">
    <location>
        <begin position="12"/>
        <end position="99"/>
    </location>
</feature>
<proteinExistence type="predicted"/>
<feature type="region of interest" description="Disordered" evidence="1">
    <location>
        <begin position="271"/>
        <end position="373"/>
    </location>
</feature>
<dbReference type="PANTHER" id="PTHR21505:SF8">
    <property type="entry name" value="DPT-YFP REPRESSOR BY OVEREXPRESSION, ISOFORM D-RELATED"/>
    <property type="match status" value="1"/>
</dbReference>